<evidence type="ECO:0000313" key="3">
    <source>
        <dbReference type="Proteomes" id="UP000198402"/>
    </source>
</evidence>
<evidence type="ECO:0000256" key="1">
    <source>
        <dbReference type="SAM" id="SignalP"/>
    </source>
</evidence>
<dbReference type="RefSeq" id="WP_089136299.1">
    <property type="nucleotide sequence ID" value="NZ_BCMG01000003.1"/>
</dbReference>
<name>A0A1Z5IFT7_9LACO</name>
<proteinExistence type="predicted"/>
<keyword evidence="3" id="KW-1185">Reference proteome</keyword>
<sequence length="132" mass="15318">MYLKKMIMLGVTALSVGVGFGATQTTAKAAINYMPKSWRGYYHTSSGRGLKITTHSVSFDGKTFYKSSAHGWRRIHFQKVANMYHHPVYELNNAKVVDYLWSYEWWPAYRHGRKVLLHKANMGNHADVWYKD</sequence>
<organism evidence="2 3">
    <name type="scientific">Secundilactobacillus silagei JCM 19001</name>
    <dbReference type="NCBI Taxonomy" id="1302250"/>
    <lineage>
        <taxon>Bacteria</taxon>
        <taxon>Bacillati</taxon>
        <taxon>Bacillota</taxon>
        <taxon>Bacilli</taxon>
        <taxon>Lactobacillales</taxon>
        <taxon>Lactobacillaceae</taxon>
        <taxon>Secundilactobacillus</taxon>
    </lineage>
</organism>
<accession>A0A1Z5IFT7</accession>
<dbReference type="EMBL" id="BCMG01000003">
    <property type="protein sequence ID" value="GAX00637.1"/>
    <property type="molecule type" value="Genomic_DNA"/>
</dbReference>
<comment type="caution">
    <text evidence="2">The sequence shown here is derived from an EMBL/GenBank/DDBJ whole genome shotgun (WGS) entry which is preliminary data.</text>
</comment>
<feature type="chain" id="PRO_5012690053" evidence="1">
    <location>
        <begin position="30"/>
        <end position="132"/>
    </location>
</feature>
<evidence type="ECO:0000313" key="2">
    <source>
        <dbReference type="EMBL" id="GAX00637.1"/>
    </source>
</evidence>
<protein>
    <submittedName>
        <fullName evidence="2">Uncharacterized protein</fullName>
    </submittedName>
</protein>
<reference evidence="2 3" key="1">
    <citation type="submission" date="2015-11" db="EMBL/GenBank/DDBJ databases">
        <title>Draft genome sequences of new species of the genus Lactobacillus isolated from orchardgrass silage.</title>
        <authorList>
            <person name="Tohno M."/>
            <person name="Tanizawa Y."/>
            <person name="Arita M."/>
        </authorList>
    </citation>
    <scope>NUCLEOTIDE SEQUENCE [LARGE SCALE GENOMIC DNA]</scope>
    <source>
        <strain evidence="2 3">IWT126</strain>
    </source>
</reference>
<dbReference type="Proteomes" id="UP000198402">
    <property type="component" value="Unassembled WGS sequence"/>
</dbReference>
<feature type="signal peptide" evidence="1">
    <location>
        <begin position="1"/>
        <end position="29"/>
    </location>
</feature>
<dbReference type="AlphaFoldDB" id="A0A1Z5IFT7"/>
<dbReference type="OrthoDB" id="2329622at2"/>
<gene>
    <name evidence="2" type="ORF">IWT126_00652</name>
</gene>
<keyword evidence="1" id="KW-0732">Signal</keyword>